<sequence>MSDSSAMVSITAADNGDTLSSLQDTPKPSSLVSDDAPTKSVSSSSISAAAATATATPTTTTTSTEPNEPSSSRDEHRVAPDSSQPTTATLQPKPPTILLPPVEIEERPTSKEKGDESNKENIDPLATPAPTGSAAAAAAAAKKGVKPTKPATGVASKTAKPAGVVASSATTYTSARKPLTTAALRAAATATAAASRVKSTPTPAAATTASLPTTKTPIKPRPAIPTTLRSAASTASSTRTPSSTTSRTPSSTSTSTTTTTAASRLAASRAAATRTLAPPTTSTVRKSPSTPSLSSSTRPAITSATRRVASSSEAAPTSSTSPHSGSPSSTPGPSRSASRASIASSATTNTTTSTVRRPLASSLTTTTANRTTTSRVSAPGTASSSMSTTRRTPTSSTNPSPTSTLRSTSGTSSLGRNSVRPTGTTSTTPTPIRKTLTSSSSTASTSTRPVTDATKVKMLSSQLSGLQEKHDQTLKLLQEQEERLKRELEELAIIPNDQNRKPIPSDTQDVLQEMEDLRTQFQNAKELHEKALEDIAAERALEISQLKESHESLLLAMTQERDTVSESLKALEESGELTEQEKNDRIKELEEQMEAALQTHTEVVAEHAVALEKLRDEIEAAWNLKLESRIQALEKEHREKLGAAEQNIEKAGHSSEEAIQQLKDSFAEQIKDLENENESRILKLIAQHEAELQAEKDRFVQQADAHEELIADMKDRHEEAVGKLKIRLESTEDALGNAQSELIRVQEETQGELLELRQAVEEIRKLLALKESENADMEKRIQELTDDLENVSLGAMLKNNKKYKVKLVQVYGSTVSGNLRIKRAQQSVSNALEQLEIEYEFVDVSSSDEAKSLMRRKNGGETQLPQIFSGGEYRGLVEDFEYAIETHQLTQFLGFDRVRAFVPQKKVLGPSALTLGAQDGEDAEQGAGLPDVVINGQGTRLSSSPSTPSTPSSSGRRSSDLGTSMYLLSPSSNRFQSTSSLGSNSPSRSNGIKRSGFVQTAGQAWDGALKEDVTRAKHDLGFNSTVTPDDDELDELFENGAVSEADLEAMLATVHV</sequence>
<dbReference type="Proteomes" id="UP001194696">
    <property type="component" value="Unassembled WGS sequence"/>
</dbReference>
<gene>
    <name evidence="4" type="ORF">BGZ96_002473</name>
</gene>
<name>A0ABQ7K808_9FUNG</name>
<feature type="coiled-coil region" evidence="2">
    <location>
        <begin position="579"/>
        <end position="794"/>
    </location>
</feature>
<proteinExistence type="inferred from homology"/>
<feature type="compositionally biased region" description="Low complexity" evidence="3">
    <location>
        <begin position="225"/>
        <end position="297"/>
    </location>
</feature>
<feature type="compositionally biased region" description="Low complexity" evidence="3">
    <location>
        <begin position="977"/>
        <end position="989"/>
    </location>
</feature>
<dbReference type="PANTHER" id="PTHR12232">
    <property type="entry name" value="SH3 DOMAIN-BINDING GLUTAMIC ACID-RICH-LIKE PROTEIN"/>
    <property type="match status" value="1"/>
</dbReference>
<feature type="compositionally biased region" description="Low complexity" evidence="3">
    <location>
        <begin position="126"/>
        <end position="153"/>
    </location>
</feature>
<evidence type="ECO:0000256" key="3">
    <source>
        <dbReference type="SAM" id="MobiDB-lite"/>
    </source>
</evidence>
<reference evidence="4 5" key="1">
    <citation type="journal article" date="2020" name="Fungal Divers.">
        <title>Resolving the Mortierellaceae phylogeny through synthesis of multi-gene phylogenetics and phylogenomics.</title>
        <authorList>
            <person name="Vandepol N."/>
            <person name="Liber J."/>
            <person name="Desiro A."/>
            <person name="Na H."/>
            <person name="Kennedy M."/>
            <person name="Barry K."/>
            <person name="Grigoriev I.V."/>
            <person name="Miller A.N."/>
            <person name="O'Donnell K."/>
            <person name="Stajich J.E."/>
            <person name="Bonito G."/>
        </authorList>
    </citation>
    <scope>NUCLEOTIDE SEQUENCE [LARGE SCALE GENOMIC DNA]</scope>
    <source>
        <strain evidence="4 5">AD045</strain>
    </source>
</reference>
<comment type="similarity">
    <text evidence="1">Belongs to the SH3BGR family.</text>
</comment>
<dbReference type="PANTHER" id="PTHR12232:SF0">
    <property type="entry name" value="THIOREDOXIN DOMAIN-CONTAINING PROTEIN"/>
    <property type="match status" value="1"/>
</dbReference>
<feature type="compositionally biased region" description="Low complexity" evidence="3">
    <location>
        <begin position="179"/>
        <end position="217"/>
    </location>
</feature>
<dbReference type="Gene3D" id="3.40.30.10">
    <property type="entry name" value="Glutaredoxin"/>
    <property type="match status" value="1"/>
</dbReference>
<feature type="coiled-coil region" evidence="2">
    <location>
        <begin position="463"/>
        <end position="534"/>
    </location>
</feature>
<evidence type="ECO:0008006" key="6">
    <source>
        <dbReference type="Google" id="ProtNLM"/>
    </source>
</evidence>
<dbReference type="InterPro" id="IPR006993">
    <property type="entry name" value="Glut_rich_SH3-bd"/>
</dbReference>
<dbReference type="Pfam" id="PF04908">
    <property type="entry name" value="SH3BGR"/>
    <property type="match status" value="1"/>
</dbReference>
<feature type="compositionally biased region" description="Basic and acidic residues" evidence="3">
    <location>
        <begin position="104"/>
        <end position="122"/>
    </location>
</feature>
<protein>
    <recommendedName>
        <fullName evidence="6">Glutaredoxin domain-containing protein</fullName>
    </recommendedName>
</protein>
<feature type="region of interest" description="Disordered" evidence="3">
    <location>
        <begin position="921"/>
        <end position="993"/>
    </location>
</feature>
<dbReference type="PROSITE" id="PS51354">
    <property type="entry name" value="GLUTAREDOXIN_2"/>
    <property type="match status" value="1"/>
</dbReference>
<evidence type="ECO:0000256" key="2">
    <source>
        <dbReference type="SAM" id="Coils"/>
    </source>
</evidence>
<evidence type="ECO:0000313" key="5">
    <source>
        <dbReference type="Proteomes" id="UP001194696"/>
    </source>
</evidence>
<feature type="compositionally biased region" description="Low complexity" evidence="3">
    <location>
        <begin position="938"/>
        <end position="964"/>
    </location>
</feature>
<accession>A0ABQ7K808</accession>
<organism evidence="4 5">
    <name type="scientific">Linnemannia gamsii</name>
    <dbReference type="NCBI Taxonomy" id="64522"/>
    <lineage>
        <taxon>Eukaryota</taxon>
        <taxon>Fungi</taxon>
        <taxon>Fungi incertae sedis</taxon>
        <taxon>Mucoromycota</taxon>
        <taxon>Mortierellomycotina</taxon>
        <taxon>Mortierellomycetes</taxon>
        <taxon>Mortierellales</taxon>
        <taxon>Mortierellaceae</taxon>
        <taxon>Linnemannia</taxon>
    </lineage>
</organism>
<evidence type="ECO:0000256" key="1">
    <source>
        <dbReference type="ARBA" id="ARBA00007764"/>
    </source>
</evidence>
<keyword evidence="2" id="KW-0175">Coiled coil</keyword>
<feature type="compositionally biased region" description="Polar residues" evidence="3">
    <location>
        <begin position="17"/>
        <end position="32"/>
    </location>
</feature>
<dbReference type="InterPro" id="IPR036249">
    <property type="entry name" value="Thioredoxin-like_sf"/>
</dbReference>
<feature type="region of interest" description="Disordered" evidence="3">
    <location>
        <begin position="1"/>
        <end position="454"/>
    </location>
</feature>
<feature type="compositionally biased region" description="Low complexity" evidence="3">
    <location>
        <begin position="38"/>
        <end position="70"/>
    </location>
</feature>
<comment type="caution">
    <text evidence="4">The sequence shown here is derived from an EMBL/GenBank/DDBJ whole genome shotgun (WGS) entry which is preliminary data.</text>
</comment>
<dbReference type="InterPro" id="IPR051033">
    <property type="entry name" value="SH3BGR"/>
</dbReference>
<feature type="compositionally biased region" description="Polar residues" evidence="3">
    <location>
        <begin position="81"/>
        <end position="90"/>
    </location>
</feature>
<evidence type="ECO:0000313" key="4">
    <source>
        <dbReference type="EMBL" id="KAG0293682.1"/>
    </source>
</evidence>
<dbReference type="SUPFAM" id="SSF52833">
    <property type="entry name" value="Thioredoxin-like"/>
    <property type="match status" value="1"/>
</dbReference>
<keyword evidence="5" id="KW-1185">Reference proteome</keyword>
<dbReference type="EMBL" id="JAAAIM010000147">
    <property type="protein sequence ID" value="KAG0293682.1"/>
    <property type="molecule type" value="Genomic_DNA"/>
</dbReference>
<feature type="compositionally biased region" description="Low complexity" evidence="3">
    <location>
        <begin position="309"/>
        <end position="447"/>
    </location>
</feature>